<reference evidence="1 2" key="1">
    <citation type="journal article" date="2019" name="New Phytol.">
        <title>Comparative genomics reveals unique wood-decay strategies and fruiting body development in the Schizophyllaceae.</title>
        <authorList>
            <person name="Almasi E."/>
            <person name="Sahu N."/>
            <person name="Krizsan K."/>
            <person name="Balint B."/>
            <person name="Kovacs G.M."/>
            <person name="Kiss B."/>
            <person name="Cseklye J."/>
            <person name="Drula E."/>
            <person name="Henrissat B."/>
            <person name="Nagy I."/>
            <person name="Chovatia M."/>
            <person name="Adam C."/>
            <person name="LaButti K."/>
            <person name="Lipzen A."/>
            <person name="Riley R."/>
            <person name="Grigoriev I.V."/>
            <person name="Nagy L.G."/>
        </authorList>
    </citation>
    <scope>NUCLEOTIDE SEQUENCE [LARGE SCALE GENOMIC DNA]</scope>
    <source>
        <strain evidence="1 2">NL-1724</strain>
    </source>
</reference>
<dbReference type="EMBL" id="VDMD01000001">
    <property type="protein sequence ID" value="TRM69554.1"/>
    <property type="molecule type" value="Genomic_DNA"/>
</dbReference>
<dbReference type="Proteomes" id="UP000320762">
    <property type="component" value="Unassembled WGS sequence"/>
</dbReference>
<evidence type="ECO:0000313" key="1">
    <source>
        <dbReference type="EMBL" id="TRM69554.1"/>
    </source>
</evidence>
<dbReference type="STRING" id="97359.A0A550CXM9"/>
<dbReference type="AlphaFoldDB" id="A0A550CXM9"/>
<evidence type="ECO:0000313" key="2">
    <source>
        <dbReference type="Proteomes" id="UP000320762"/>
    </source>
</evidence>
<dbReference type="OrthoDB" id="3265815at2759"/>
<protein>
    <recommendedName>
        <fullName evidence="3">BTB domain-containing protein</fullName>
    </recommendedName>
</protein>
<sequence>MFTSPHPVTFDQLTEEDVAFDENFLNSVAYWDVEPAGCLPTPSPEGSPQAQFGHSQAFPTLPTAPVYSVSTAFTKDAYYGGAVPDTVIASADHVHFYVSRTLLARISTNGFGGLLPALEHSLDGLPLSRTSDTAEILNLILHAAHDMCPDRFTPSLPTLVAALDRVPAYGLSPAHYAVRGRAFYNALVTRAPLAPLTVYAAAARRELDEIAVAVSPHLLSMQLSRITDEDAEAMGPVYLKRFFLLHQRRIDALKDILAQAPYPHTELPDCNFAEQRKIVRAWQLTAAYLVSESRPDLPASTIESTVNALAAGVPCDGCREVLQKRSRKAVVEWTMLQRTI</sequence>
<evidence type="ECO:0008006" key="3">
    <source>
        <dbReference type="Google" id="ProtNLM"/>
    </source>
</evidence>
<gene>
    <name evidence="1" type="ORF">BD626DRAFT_563290</name>
</gene>
<organism evidence="1 2">
    <name type="scientific">Schizophyllum amplum</name>
    <dbReference type="NCBI Taxonomy" id="97359"/>
    <lineage>
        <taxon>Eukaryota</taxon>
        <taxon>Fungi</taxon>
        <taxon>Dikarya</taxon>
        <taxon>Basidiomycota</taxon>
        <taxon>Agaricomycotina</taxon>
        <taxon>Agaricomycetes</taxon>
        <taxon>Agaricomycetidae</taxon>
        <taxon>Agaricales</taxon>
        <taxon>Schizophyllaceae</taxon>
        <taxon>Schizophyllum</taxon>
    </lineage>
</organism>
<proteinExistence type="predicted"/>
<keyword evidence="2" id="KW-1185">Reference proteome</keyword>
<comment type="caution">
    <text evidence="1">The sequence shown here is derived from an EMBL/GenBank/DDBJ whole genome shotgun (WGS) entry which is preliminary data.</text>
</comment>
<accession>A0A550CXM9</accession>
<name>A0A550CXM9_9AGAR</name>